<comment type="caution">
    <text evidence="1">The sequence shown here is derived from an EMBL/GenBank/DDBJ whole genome shotgun (WGS) entry which is preliminary data.</text>
</comment>
<dbReference type="AlphaFoldDB" id="A0A147JTS2"/>
<protein>
    <submittedName>
        <fullName evidence="1">Uncharacterized protein</fullName>
    </submittedName>
</protein>
<dbReference type="Proteomes" id="UP000074294">
    <property type="component" value="Unassembled WGS sequence"/>
</dbReference>
<evidence type="ECO:0000313" key="2">
    <source>
        <dbReference type="Proteomes" id="UP000074294"/>
    </source>
</evidence>
<proteinExistence type="predicted"/>
<evidence type="ECO:0000313" key="1">
    <source>
        <dbReference type="EMBL" id="KUO39820.1"/>
    </source>
</evidence>
<gene>
    <name evidence="1" type="ORF">APZ16_01345</name>
</gene>
<dbReference type="EMBL" id="LQMQ01000055">
    <property type="protein sequence ID" value="KUO39820.1"/>
    <property type="molecule type" value="Genomic_DNA"/>
</dbReference>
<accession>A0A147JTS2</accession>
<organism evidence="1 2">
    <name type="scientific">Hadarchaeum yellowstonense</name>
    <dbReference type="NCBI Taxonomy" id="1776334"/>
    <lineage>
        <taxon>Archaea</taxon>
        <taxon>Methanobacteriati</taxon>
        <taxon>Candidatus Hadarchaeota</taxon>
        <taxon>Candidatus Hadarchaeia</taxon>
        <taxon>Candidatus Hadarchaeales</taxon>
        <taxon>Candidatus Hadarchaeaceae</taxon>
        <taxon>Candidatus Hadarchaeum</taxon>
    </lineage>
</organism>
<reference evidence="1 2" key="1">
    <citation type="journal article" date="2016" name="Nat. Microbiol.">
        <title>Genomic inference of the metabolism of cosmopolitan subsurface Archaea, Hadesarchaea.</title>
        <authorList>
            <person name="Baker B.J."/>
            <person name="Saw J.H."/>
            <person name="Lind A.E."/>
            <person name="Lazar C.S."/>
            <person name="Hinrichs K.-U."/>
            <person name="Teske A.P."/>
            <person name="Ettema T.J."/>
        </authorList>
    </citation>
    <scope>NUCLEOTIDE SEQUENCE [LARGE SCALE GENOMIC DNA]</scope>
</reference>
<name>A0A147JTS2_HADYE</name>
<sequence>MQTSSRAGSIFVIFITNDLLDICYIYNKHPPIWPFVFRINADIKDICYIYNKRASSLFKFLAFAIEDFQVCGC</sequence>